<proteinExistence type="predicted"/>
<dbReference type="OrthoDB" id="8438075at2"/>
<reference evidence="1 2" key="1">
    <citation type="submission" date="2018-02" db="EMBL/GenBank/DDBJ databases">
        <title>Genomic Encyclopedia of Archaeal and Bacterial Type Strains, Phase II (KMG-II): from individual species to whole genera.</title>
        <authorList>
            <person name="Goeker M."/>
        </authorList>
    </citation>
    <scope>NUCLEOTIDE SEQUENCE [LARGE SCALE GENOMIC DNA]</scope>
    <source>
        <strain evidence="1 2">YU 961-1</strain>
    </source>
</reference>
<protein>
    <submittedName>
        <fullName evidence="1">Uncharacterized protein DUF4436</fullName>
    </submittedName>
</protein>
<dbReference type="AlphaFoldDB" id="A0A2S6GTJ2"/>
<evidence type="ECO:0000313" key="2">
    <source>
        <dbReference type="Proteomes" id="UP000239203"/>
    </source>
</evidence>
<comment type="caution">
    <text evidence="1">The sequence shown here is derived from an EMBL/GenBank/DDBJ whole genome shotgun (WGS) entry which is preliminary data.</text>
</comment>
<dbReference type="RefSeq" id="WP_104478986.1">
    <property type="nucleotide sequence ID" value="NZ_CP154825.1"/>
</dbReference>
<organism evidence="1 2">
    <name type="scientific">Actinokineospora auranticolor</name>
    <dbReference type="NCBI Taxonomy" id="155976"/>
    <lineage>
        <taxon>Bacteria</taxon>
        <taxon>Bacillati</taxon>
        <taxon>Actinomycetota</taxon>
        <taxon>Actinomycetes</taxon>
        <taxon>Pseudonocardiales</taxon>
        <taxon>Pseudonocardiaceae</taxon>
        <taxon>Actinokineospora</taxon>
    </lineage>
</organism>
<sequence>MTASTGPDRVGVKVTLLTINADDNAYKVRIDTRPEGRYRNADGSLRTPLRFTLDEIGGDHTTELAEGQWMPLREATLTADGDTSLYPFDTHHIPLEIAITDERGEPVPITVDLRAGLAPGGPQLH</sequence>
<dbReference type="Proteomes" id="UP000239203">
    <property type="component" value="Unassembled WGS sequence"/>
</dbReference>
<dbReference type="EMBL" id="PTIX01000005">
    <property type="protein sequence ID" value="PPK68530.1"/>
    <property type="molecule type" value="Genomic_DNA"/>
</dbReference>
<dbReference type="Pfam" id="PF14494">
    <property type="entry name" value="DUF4436"/>
    <property type="match status" value="1"/>
</dbReference>
<gene>
    <name evidence="1" type="ORF">CLV40_105259</name>
</gene>
<evidence type="ECO:0000313" key="1">
    <source>
        <dbReference type="EMBL" id="PPK68530.1"/>
    </source>
</evidence>
<name>A0A2S6GTJ2_9PSEU</name>
<accession>A0A2S6GTJ2</accession>
<dbReference type="InterPro" id="IPR027948">
    <property type="entry name" value="DUF4436"/>
</dbReference>
<keyword evidence="2" id="KW-1185">Reference proteome</keyword>